<feature type="signal peptide" evidence="2">
    <location>
        <begin position="1"/>
        <end position="24"/>
    </location>
</feature>
<evidence type="ECO:0000256" key="1">
    <source>
        <dbReference type="SAM" id="MobiDB-lite"/>
    </source>
</evidence>
<accession>A0ABR2CYH9</accession>
<organism evidence="3 4">
    <name type="scientific">Hibiscus sabdariffa</name>
    <name type="common">roselle</name>
    <dbReference type="NCBI Taxonomy" id="183260"/>
    <lineage>
        <taxon>Eukaryota</taxon>
        <taxon>Viridiplantae</taxon>
        <taxon>Streptophyta</taxon>
        <taxon>Embryophyta</taxon>
        <taxon>Tracheophyta</taxon>
        <taxon>Spermatophyta</taxon>
        <taxon>Magnoliopsida</taxon>
        <taxon>eudicotyledons</taxon>
        <taxon>Gunneridae</taxon>
        <taxon>Pentapetalae</taxon>
        <taxon>rosids</taxon>
        <taxon>malvids</taxon>
        <taxon>Malvales</taxon>
        <taxon>Malvaceae</taxon>
        <taxon>Malvoideae</taxon>
        <taxon>Hibiscus</taxon>
    </lineage>
</organism>
<sequence>MELKGIFITMLCLSFLALQTPCTSLQIQLQNEQAKRVEISPNPPLLPRKLRFTEEHAFKGNVAVAQHSISSTKKKEDVSGKAKQKEQGRRPEWGEEDYFTMDYSHPITPQVDIVWKLWMVWQQKLWLLRRRPMQHNLMRMLATMAGEKQYPWDFERHEETLGWKLMKINSTIHGGAKVQHIDLKMEFP</sequence>
<keyword evidence="2" id="KW-0732">Signal</keyword>
<evidence type="ECO:0000256" key="2">
    <source>
        <dbReference type="SAM" id="SignalP"/>
    </source>
</evidence>
<keyword evidence="4" id="KW-1185">Reference proteome</keyword>
<protein>
    <submittedName>
        <fullName evidence="3">Uncharacterized protein</fullName>
    </submittedName>
</protein>
<feature type="chain" id="PRO_5046191707" evidence="2">
    <location>
        <begin position="25"/>
        <end position="188"/>
    </location>
</feature>
<proteinExistence type="predicted"/>
<evidence type="ECO:0000313" key="3">
    <source>
        <dbReference type="EMBL" id="KAK8526085.1"/>
    </source>
</evidence>
<evidence type="ECO:0000313" key="4">
    <source>
        <dbReference type="Proteomes" id="UP001472677"/>
    </source>
</evidence>
<dbReference type="EMBL" id="JBBPBM010000039">
    <property type="protein sequence ID" value="KAK8526085.1"/>
    <property type="molecule type" value="Genomic_DNA"/>
</dbReference>
<comment type="caution">
    <text evidence="3">The sequence shown here is derived from an EMBL/GenBank/DDBJ whole genome shotgun (WGS) entry which is preliminary data.</text>
</comment>
<reference evidence="3 4" key="1">
    <citation type="journal article" date="2024" name="G3 (Bethesda)">
        <title>Genome assembly of Hibiscus sabdariffa L. provides insights into metabolisms of medicinal natural products.</title>
        <authorList>
            <person name="Kim T."/>
        </authorList>
    </citation>
    <scope>NUCLEOTIDE SEQUENCE [LARGE SCALE GENOMIC DNA]</scope>
    <source>
        <strain evidence="3">TK-2024</strain>
        <tissue evidence="3">Old leaves</tissue>
    </source>
</reference>
<gene>
    <name evidence="3" type="ORF">V6N12_020566</name>
</gene>
<feature type="compositionally biased region" description="Basic and acidic residues" evidence="1">
    <location>
        <begin position="73"/>
        <end position="91"/>
    </location>
</feature>
<feature type="region of interest" description="Disordered" evidence="1">
    <location>
        <begin position="68"/>
        <end position="91"/>
    </location>
</feature>
<dbReference type="Proteomes" id="UP001472677">
    <property type="component" value="Unassembled WGS sequence"/>
</dbReference>
<name>A0ABR2CYH9_9ROSI</name>